<evidence type="ECO:0000256" key="4">
    <source>
        <dbReference type="ARBA" id="ARBA00022473"/>
    </source>
</evidence>
<dbReference type="Gene3D" id="3.30.420.610">
    <property type="entry name" value="LOTUS domain-like"/>
    <property type="match status" value="3"/>
</dbReference>
<feature type="region of interest" description="Disordered" evidence="11">
    <location>
        <begin position="824"/>
        <end position="850"/>
    </location>
</feature>
<feature type="non-terminal residue" evidence="14">
    <location>
        <position position="1"/>
    </location>
</feature>
<dbReference type="InterPro" id="IPR037982">
    <property type="entry name" value="TDRD5_LOTUS_2"/>
</dbReference>
<dbReference type="EMBL" id="SGJD01000252">
    <property type="protein sequence ID" value="KAB0405977.1"/>
    <property type="molecule type" value="Genomic_DNA"/>
</dbReference>
<feature type="region of interest" description="Disordered" evidence="11">
    <location>
        <begin position="762"/>
        <end position="783"/>
    </location>
</feature>
<dbReference type="GO" id="GO:0005737">
    <property type="term" value="C:cytoplasm"/>
    <property type="evidence" value="ECO:0007669"/>
    <property type="project" value="UniProtKB-SubCell"/>
</dbReference>
<feature type="domain" description="Tudor" evidence="12">
    <location>
        <begin position="485"/>
        <end position="544"/>
    </location>
</feature>
<dbReference type="GO" id="GO:0007283">
    <property type="term" value="P:spermatogenesis"/>
    <property type="evidence" value="ECO:0007669"/>
    <property type="project" value="UniProtKB-KW"/>
</dbReference>
<evidence type="ECO:0000256" key="2">
    <source>
        <dbReference type="ARBA" id="ARBA00010384"/>
    </source>
</evidence>
<accession>A0A6A1QE59</accession>
<evidence type="ECO:0000259" key="12">
    <source>
        <dbReference type="PROSITE" id="PS50304"/>
    </source>
</evidence>
<feature type="region of interest" description="Disordered" evidence="11">
    <location>
        <begin position="898"/>
        <end position="922"/>
    </location>
</feature>
<dbReference type="FunFam" id="3.30.420.610:FF:000007">
    <property type="entry name" value="Tudor domain-containing protein 5"/>
    <property type="match status" value="1"/>
</dbReference>
<feature type="domain" description="HTH OST-type" evidence="13">
    <location>
        <begin position="129"/>
        <end position="204"/>
    </location>
</feature>
<dbReference type="SMART" id="SM00333">
    <property type="entry name" value="TUDOR"/>
    <property type="match status" value="1"/>
</dbReference>
<evidence type="ECO:0000313" key="15">
    <source>
        <dbReference type="Proteomes" id="UP000437017"/>
    </source>
</evidence>
<keyword evidence="15" id="KW-1185">Reference proteome</keyword>
<dbReference type="PANTHER" id="PTHR22948">
    <property type="entry name" value="TUDOR DOMAIN CONTAINING PROTEIN"/>
    <property type="match status" value="1"/>
</dbReference>
<dbReference type="Pfam" id="PF12872">
    <property type="entry name" value="OST-HTH"/>
    <property type="match status" value="3"/>
</dbReference>
<comment type="subcellular location">
    <subcellularLocation>
        <location evidence="1">Cytoplasm</location>
    </subcellularLocation>
</comment>
<dbReference type="PANTHER" id="PTHR22948:SF19">
    <property type="entry name" value="TUDOR DOMAIN-CONTAINING PROTEIN 5"/>
    <property type="match status" value="1"/>
</dbReference>
<keyword evidence="7" id="KW-0677">Repeat</keyword>
<name>A0A6A1QE59_BALPH</name>
<evidence type="ECO:0000259" key="13">
    <source>
        <dbReference type="PROSITE" id="PS51644"/>
    </source>
</evidence>
<dbReference type="PROSITE" id="PS51644">
    <property type="entry name" value="HTH_OST"/>
    <property type="match status" value="3"/>
</dbReference>
<dbReference type="Gene3D" id="2.40.50.90">
    <property type="match status" value="1"/>
</dbReference>
<dbReference type="AlphaFoldDB" id="A0A6A1QE59"/>
<comment type="function">
    <text evidence="10">Required during spermiogenesis to participate in the repression transposable elements and prevent their mobilization, which is essential for the germline integrity. Probably acts via the piRNA metabolic process, which mediates the repression of transposable elements during meiosis by forming complexes composed of piRNAs and Piwi proteins and govern the methylation and subsequent repression of transposons. Required for chromatoid body (CB) assembly.</text>
</comment>
<keyword evidence="6" id="KW-0597">Phosphoprotein</keyword>
<evidence type="ECO:0000256" key="8">
    <source>
        <dbReference type="ARBA" id="ARBA00022782"/>
    </source>
</evidence>
<feature type="compositionally biased region" description="Polar residues" evidence="11">
    <location>
        <begin position="904"/>
        <end position="922"/>
    </location>
</feature>
<dbReference type="Proteomes" id="UP000437017">
    <property type="component" value="Unassembled WGS sequence"/>
</dbReference>
<evidence type="ECO:0000256" key="3">
    <source>
        <dbReference type="ARBA" id="ARBA00013420"/>
    </source>
</evidence>
<evidence type="ECO:0000256" key="5">
    <source>
        <dbReference type="ARBA" id="ARBA00022490"/>
    </source>
</evidence>
<keyword evidence="5" id="KW-0963">Cytoplasm</keyword>
<keyword evidence="4" id="KW-0217">Developmental protein</keyword>
<organism evidence="14 15">
    <name type="scientific">Balaenoptera physalus</name>
    <name type="common">Fin whale</name>
    <name type="synonym">Balaena physalus</name>
    <dbReference type="NCBI Taxonomy" id="9770"/>
    <lineage>
        <taxon>Eukaryota</taxon>
        <taxon>Metazoa</taxon>
        <taxon>Chordata</taxon>
        <taxon>Craniata</taxon>
        <taxon>Vertebrata</taxon>
        <taxon>Euteleostomi</taxon>
        <taxon>Mammalia</taxon>
        <taxon>Eutheria</taxon>
        <taxon>Laurasiatheria</taxon>
        <taxon>Artiodactyla</taxon>
        <taxon>Whippomorpha</taxon>
        <taxon>Cetacea</taxon>
        <taxon>Mysticeti</taxon>
        <taxon>Balaenopteridae</taxon>
        <taxon>Balaenoptera</taxon>
    </lineage>
</organism>
<dbReference type="FunFam" id="2.30.30.140:FF:000051">
    <property type="entry name" value="Tudor domain-containing protein 5"/>
    <property type="match status" value="1"/>
</dbReference>
<dbReference type="FunFam" id="3.30.420.610:FF:000005">
    <property type="entry name" value="Tudor domain-containing protein 5"/>
    <property type="match status" value="1"/>
</dbReference>
<dbReference type="PROSITE" id="PS50304">
    <property type="entry name" value="TUDOR"/>
    <property type="match status" value="1"/>
</dbReference>
<evidence type="ECO:0000256" key="11">
    <source>
        <dbReference type="SAM" id="MobiDB-lite"/>
    </source>
</evidence>
<feature type="region of interest" description="Disordered" evidence="11">
    <location>
        <begin position="864"/>
        <end position="884"/>
    </location>
</feature>
<dbReference type="InterPro" id="IPR035437">
    <property type="entry name" value="SNase_OB-fold_sf"/>
</dbReference>
<dbReference type="CDD" id="cd09975">
    <property type="entry name" value="LOTUS_2_TDRD5"/>
    <property type="match status" value="1"/>
</dbReference>
<comment type="caution">
    <text evidence="14">The sequence shown here is derived from an EMBL/GenBank/DDBJ whole genome shotgun (WGS) entry which is preliminary data.</text>
</comment>
<feature type="compositionally biased region" description="Polar residues" evidence="11">
    <location>
        <begin position="829"/>
        <end position="849"/>
    </location>
</feature>
<dbReference type="OrthoDB" id="10052065at2759"/>
<keyword evidence="8" id="KW-0221">Differentiation</keyword>
<dbReference type="CDD" id="cd20419">
    <property type="entry name" value="Tudor_TDRD5"/>
    <property type="match status" value="1"/>
</dbReference>
<evidence type="ECO:0000256" key="10">
    <source>
        <dbReference type="ARBA" id="ARBA00025363"/>
    </source>
</evidence>
<dbReference type="SUPFAM" id="SSF63748">
    <property type="entry name" value="Tudor/PWWP/MBT"/>
    <property type="match status" value="1"/>
</dbReference>
<evidence type="ECO:0000256" key="7">
    <source>
        <dbReference type="ARBA" id="ARBA00022737"/>
    </source>
</evidence>
<feature type="domain" description="HTH OST-type" evidence="13">
    <location>
        <begin position="9"/>
        <end position="82"/>
    </location>
</feature>
<proteinExistence type="inferred from homology"/>
<gene>
    <name evidence="14" type="ORF">E2I00_007121</name>
</gene>
<dbReference type="InterPro" id="IPR025605">
    <property type="entry name" value="OST-HTH/LOTUS_dom"/>
</dbReference>
<comment type="similarity">
    <text evidence="2">Belongs to the TDRD5 family.</text>
</comment>
<evidence type="ECO:0000256" key="6">
    <source>
        <dbReference type="ARBA" id="ARBA00022553"/>
    </source>
</evidence>
<dbReference type="InterPro" id="IPR041966">
    <property type="entry name" value="LOTUS-like"/>
</dbReference>
<sequence length="991" mass="110950">GTMSEQERKQECLRKEIRSLLISTKDGLTPQQLEKEYLLMVGNHLPLRILGYRSTMELVLDMPDVVSVCPCGDGTVILKAIPDESTKGIASLVAKQRGNHKFRNSVRRGRASVCSGPSSQRQVPYRGRVPPILPAVVKSELKDLLALSPVLLSDFENAFAKRFGRSFQYVQYGFFSMFEVLNAAADVISVEQTRAGSLLRLKKSLSEEKQRGWPAGANSVVRDLERTKLVKTVFQGKVPYRLENTFKSVIAQTGPGGTINPELKHKIKFVVSRFPEGLLISKLLGEFEVIFKEQLSPKKLGFLNATELVGALSDILHVEFREGEQDLLVFDADMKPLPPDEKIEAKACVSSPPRNSLSTTVIKETTRDYPSKNHKEPEQKICKKPNLVVKPLQLQVEIKSQLNLAMANHDIPPDAVRDKKLCKLPPLGTSTLVGVFVEYIISPSQFYIRIYSRDSSELLEDMMIEMRRCYSNQLVSDRYAMPEYFIQPGHLCCVRISEDKWWYRVIIHRILGKQEVEVFYPDFGNIGTVQKSSLRFLKCCYTRLPAQAIPCSLAWEHWTSRAILQFQKLCGLKPLVGVVDEYVDGILNIFLCDTSSHEDVYFHHVLRTEGHAIVCRENVPSKGFRDLNPLTLYTKSSAGPEDIVLTELGYPSQQHYFNEDREISPQSKERELYTLRDINDEKAFSHLKSVTSEELLKDSEFSSLKTQEKSCEDDPKCSFSELKDLKEEDEDEIPTGMPCLESVTIGDDIWDENWLPLQAGMGEGSDAASHLSTSSLGGKKPYSSCKEMPQKDWCFSTPKDIWDDSWQPSGLVSGKKVEVQNLEGLGAQEKNTGTTRIQKQPDLKSSSDSPALPELEELYISLTQSQQSAEGGQFEPSSIESRPEQIQLSTAALNSTPAVVASPQKHSGSVESSPESLENEDISSSHAITVFKDKSQGAMDQLSLILSPEHQISQKLYIPRSTATAALGAAARLATSRSLLHWYPSVKRMEA</sequence>
<evidence type="ECO:0000256" key="9">
    <source>
        <dbReference type="ARBA" id="ARBA00022871"/>
    </source>
</evidence>
<protein>
    <recommendedName>
        <fullName evidence="3">Tudor domain-containing protein 5</fullName>
    </recommendedName>
</protein>
<dbReference type="GO" id="GO:0007281">
    <property type="term" value="P:germ cell development"/>
    <property type="evidence" value="ECO:0007669"/>
    <property type="project" value="InterPro"/>
</dbReference>
<dbReference type="CDD" id="cd09976">
    <property type="entry name" value="LOTUS_3_TDRD5"/>
    <property type="match status" value="1"/>
</dbReference>
<dbReference type="Gene3D" id="2.30.30.140">
    <property type="match status" value="1"/>
</dbReference>
<dbReference type="InterPro" id="IPR002999">
    <property type="entry name" value="Tudor"/>
</dbReference>
<dbReference type="InterPro" id="IPR050621">
    <property type="entry name" value="Tudor_domain_containing"/>
</dbReference>
<feature type="domain" description="HTH OST-type" evidence="13">
    <location>
        <begin position="259"/>
        <end position="333"/>
    </location>
</feature>
<evidence type="ECO:0000256" key="1">
    <source>
        <dbReference type="ARBA" id="ARBA00004496"/>
    </source>
</evidence>
<dbReference type="FunFam" id="3.30.420.610:FF:000011">
    <property type="entry name" value="tudor domain-containing protein 5 isoform X3"/>
    <property type="match status" value="1"/>
</dbReference>
<dbReference type="Pfam" id="PF00567">
    <property type="entry name" value="TUDOR"/>
    <property type="match status" value="1"/>
</dbReference>
<keyword evidence="9" id="KW-0744">Spermatogenesis</keyword>
<evidence type="ECO:0000313" key="14">
    <source>
        <dbReference type="EMBL" id="KAB0405977.1"/>
    </source>
</evidence>
<reference evidence="14 15" key="1">
    <citation type="journal article" date="2019" name="PLoS ONE">
        <title>Genomic analyses reveal an absence of contemporary introgressive admixture between fin whales and blue whales, despite known hybrids.</title>
        <authorList>
            <person name="Westbury M.V."/>
            <person name="Petersen B."/>
            <person name="Lorenzen E.D."/>
        </authorList>
    </citation>
    <scope>NUCLEOTIDE SEQUENCE [LARGE SCALE GENOMIC DNA]</scope>
    <source>
        <strain evidence="14">FinWhale-01</strain>
    </source>
</reference>